<evidence type="ECO:0000313" key="1">
    <source>
        <dbReference type="EMBL" id="CRL20361.1"/>
    </source>
</evidence>
<keyword evidence="2" id="KW-1185">Reference proteome</keyword>
<gene>
    <name evidence="1" type="ORF">PCAMFM013_S004g000301</name>
</gene>
<name>A0A0G4P215_PENC3</name>
<protein>
    <submittedName>
        <fullName evidence="1">Str. FM013</fullName>
    </submittedName>
</protein>
<dbReference type="AlphaFoldDB" id="A0A0G4P215"/>
<dbReference type="EMBL" id="HG793137">
    <property type="protein sequence ID" value="CRL20361.1"/>
    <property type="molecule type" value="Genomic_DNA"/>
</dbReference>
<reference evidence="1 2" key="1">
    <citation type="journal article" date="2014" name="Nat. Commun.">
        <title>Multiple recent horizontal transfers of a large genomic region in cheese making fungi.</title>
        <authorList>
            <person name="Cheeseman K."/>
            <person name="Ropars J."/>
            <person name="Renault P."/>
            <person name="Dupont J."/>
            <person name="Gouzy J."/>
            <person name="Branca A."/>
            <person name="Abraham A.L."/>
            <person name="Ceppi M."/>
            <person name="Conseiller E."/>
            <person name="Debuchy R."/>
            <person name="Malagnac F."/>
            <person name="Goarin A."/>
            <person name="Silar P."/>
            <person name="Lacoste S."/>
            <person name="Sallet E."/>
            <person name="Bensimon A."/>
            <person name="Giraud T."/>
            <person name="Brygoo Y."/>
        </authorList>
    </citation>
    <scope>NUCLEOTIDE SEQUENCE [LARGE SCALE GENOMIC DNA]</scope>
    <source>
        <strain evidence="2">FM 013</strain>
    </source>
</reference>
<accession>A0A0G4P215</accession>
<dbReference type="Proteomes" id="UP000053732">
    <property type="component" value="Unassembled WGS sequence"/>
</dbReference>
<sequence length="62" mass="7093">MEFRVEGNLRWEGVVPDACARGKVGSGWWVGVNVYYEVEKWADILRTAHLYHTWTGIIGLEA</sequence>
<evidence type="ECO:0000313" key="2">
    <source>
        <dbReference type="Proteomes" id="UP000053732"/>
    </source>
</evidence>
<proteinExistence type="predicted"/>
<organism evidence="1 2">
    <name type="scientific">Penicillium camemberti (strain FM 013)</name>
    <dbReference type="NCBI Taxonomy" id="1429867"/>
    <lineage>
        <taxon>Eukaryota</taxon>
        <taxon>Fungi</taxon>
        <taxon>Dikarya</taxon>
        <taxon>Ascomycota</taxon>
        <taxon>Pezizomycotina</taxon>
        <taxon>Eurotiomycetes</taxon>
        <taxon>Eurotiomycetidae</taxon>
        <taxon>Eurotiales</taxon>
        <taxon>Aspergillaceae</taxon>
        <taxon>Penicillium</taxon>
    </lineage>
</organism>